<dbReference type="PROSITE" id="PS50851">
    <property type="entry name" value="CHEW"/>
    <property type="match status" value="1"/>
</dbReference>
<dbReference type="PANTHER" id="PTHR43395">
    <property type="entry name" value="SENSOR HISTIDINE KINASE CHEA"/>
    <property type="match status" value="1"/>
</dbReference>
<evidence type="ECO:0000259" key="15">
    <source>
        <dbReference type="PROSITE" id="PS50851"/>
    </source>
</evidence>
<evidence type="ECO:0000256" key="12">
    <source>
        <dbReference type="PROSITE-ProRule" id="PRU00110"/>
    </source>
</evidence>
<dbReference type="EMBL" id="SGWV01000010">
    <property type="protein sequence ID" value="RZS52936.1"/>
    <property type="molecule type" value="Genomic_DNA"/>
</dbReference>
<evidence type="ECO:0000256" key="10">
    <source>
        <dbReference type="ARBA" id="ARBA00023012"/>
    </source>
</evidence>
<evidence type="ECO:0000256" key="6">
    <source>
        <dbReference type="ARBA" id="ARBA00022679"/>
    </source>
</evidence>
<comment type="function">
    <text evidence="11">Involved in the transmission of sensory signals from the chemoreceptors to the flagellar motors. CheA is autophosphorylated; it can transfer its phosphate group to either CheB or CheY.</text>
</comment>
<dbReference type="CDD" id="cd16916">
    <property type="entry name" value="HATPase_CheA-like"/>
    <property type="match status" value="1"/>
</dbReference>
<dbReference type="GO" id="GO:0000155">
    <property type="term" value="F:phosphorelay sensor kinase activity"/>
    <property type="evidence" value="ECO:0007669"/>
    <property type="project" value="InterPro"/>
</dbReference>
<keyword evidence="7" id="KW-0547">Nucleotide-binding</keyword>
<dbReference type="Gene3D" id="2.30.30.40">
    <property type="entry name" value="SH3 Domains"/>
    <property type="match status" value="1"/>
</dbReference>
<feature type="domain" description="CheW-like" evidence="15">
    <location>
        <begin position="599"/>
        <end position="745"/>
    </location>
</feature>
<dbReference type="Gene3D" id="1.10.287.560">
    <property type="entry name" value="Histidine kinase CheA-like, homodimeric domain"/>
    <property type="match status" value="1"/>
</dbReference>
<dbReference type="SUPFAM" id="SSF55874">
    <property type="entry name" value="ATPase domain of HSP90 chaperone/DNA topoisomerase II/histidine kinase"/>
    <property type="match status" value="1"/>
</dbReference>
<name>A0A4Q7LEP7_9BURK</name>
<dbReference type="InterPro" id="IPR036061">
    <property type="entry name" value="CheW-like_dom_sf"/>
</dbReference>
<dbReference type="InterPro" id="IPR002545">
    <property type="entry name" value="CheW-lke_dom"/>
</dbReference>
<proteinExistence type="predicted"/>
<dbReference type="GO" id="GO:0006935">
    <property type="term" value="P:chemotaxis"/>
    <property type="evidence" value="ECO:0007669"/>
    <property type="project" value="UniProtKB-KW"/>
</dbReference>
<evidence type="ECO:0000313" key="18">
    <source>
        <dbReference type="Proteomes" id="UP000293433"/>
    </source>
</evidence>
<dbReference type="SMART" id="SM00073">
    <property type="entry name" value="HPT"/>
    <property type="match status" value="1"/>
</dbReference>
<keyword evidence="10" id="KW-0902">Two-component regulatory system</keyword>
<evidence type="ECO:0000256" key="8">
    <source>
        <dbReference type="ARBA" id="ARBA00022777"/>
    </source>
</evidence>
<dbReference type="GO" id="GO:0005737">
    <property type="term" value="C:cytoplasm"/>
    <property type="evidence" value="ECO:0007669"/>
    <property type="project" value="InterPro"/>
</dbReference>
<dbReference type="CDD" id="cd00088">
    <property type="entry name" value="HPT"/>
    <property type="match status" value="1"/>
</dbReference>
<dbReference type="AlphaFoldDB" id="A0A4Q7LEP7"/>
<dbReference type="InterPro" id="IPR004105">
    <property type="entry name" value="CheA-like_dim"/>
</dbReference>
<dbReference type="OrthoDB" id="9146932at2"/>
<dbReference type="SMART" id="SM00387">
    <property type="entry name" value="HATPase_c"/>
    <property type="match status" value="1"/>
</dbReference>
<dbReference type="CDD" id="cd00731">
    <property type="entry name" value="CheA_reg"/>
    <property type="match status" value="1"/>
</dbReference>
<dbReference type="SUPFAM" id="SSF47226">
    <property type="entry name" value="Histidine-containing phosphotransfer domain, HPT domain"/>
    <property type="match status" value="1"/>
</dbReference>
<dbReference type="Pfam" id="PF01584">
    <property type="entry name" value="CheW"/>
    <property type="match status" value="1"/>
</dbReference>
<dbReference type="Pfam" id="PF02895">
    <property type="entry name" value="H-kinase_dim"/>
    <property type="match status" value="1"/>
</dbReference>
<dbReference type="InterPro" id="IPR036641">
    <property type="entry name" value="HPT_dom_sf"/>
</dbReference>
<evidence type="ECO:0000256" key="11">
    <source>
        <dbReference type="ARBA" id="ARBA00035100"/>
    </source>
</evidence>
<dbReference type="Pfam" id="PF02518">
    <property type="entry name" value="HATPase_c"/>
    <property type="match status" value="1"/>
</dbReference>
<keyword evidence="18" id="KW-1185">Reference proteome</keyword>
<organism evidence="17 18">
    <name type="scientific">Sphaerotilus mobilis</name>
    <dbReference type="NCBI Taxonomy" id="47994"/>
    <lineage>
        <taxon>Bacteria</taxon>
        <taxon>Pseudomonadati</taxon>
        <taxon>Pseudomonadota</taxon>
        <taxon>Betaproteobacteria</taxon>
        <taxon>Burkholderiales</taxon>
        <taxon>Sphaerotilaceae</taxon>
        <taxon>Sphaerotilus</taxon>
    </lineage>
</organism>
<dbReference type="SMART" id="SM00260">
    <property type="entry name" value="CheW"/>
    <property type="match status" value="1"/>
</dbReference>
<evidence type="ECO:0000259" key="14">
    <source>
        <dbReference type="PROSITE" id="PS50109"/>
    </source>
</evidence>
<gene>
    <name evidence="17" type="ORF">EV685_2558</name>
</gene>
<dbReference type="PANTHER" id="PTHR43395:SF10">
    <property type="entry name" value="CHEMOTAXIS PROTEIN CHEA"/>
    <property type="match status" value="1"/>
</dbReference>
<evidence type="ECO:0000256" key="13">
    <source>
        <dbReference type="SAM" id="MobiDB-lite"/>
    </source>
</evidence>
<keyword evidence="5 12" id="KW-0597">Phosphoprotein</keyword>
<dbReference type="SUPFAM" id="SSF50341">
    <property type="entry name" value="CheW-like"/>
    <property type="match status" value="1"/>
</dbReference>
<keyword evidence="8 17" id="KW-0418">Kinase</keyword>
<evidence type="ECO:0000256" key="3">
    <source>
        <dbReference type="ARBA" id="ARBA00021495"/>
    </source>
</evidence>
<evidence type="ECO:0000256" key="4">
    <source>
        <dbReference type="ARBA" id="ARBA00022500"/>
    </source>
</evidence>
<evidence type="ECO:0000256" key="1">
    <source>
        <dbReference type="ARBA" id="ARBA00000085"/>
    </source>
</evidence>
<dbReference type="Proteomes" id="UP000293433">
    <property type="component" value="Unassembled WGS sequence"/>
</dbReference>
<reference evidence="17 18" key="1">
    <citation type="submission" date="2019-02" db="EMBL/GenBank/DDBJ databases">
        <title>Genomic Encyclopedia of Type Strains, Phase IV (KMG-IV): sequencing the most valuable type-strain genomes for metagenomic binning, comparative biology and taxonomic classification.</title>
        <authorList>
            <person name="Goeker M."/>
        </authorList>
    </citation>
    <scope>NUCLEOTIDE SEQUENCE [LARGE SCALE GENOMIC DNA]</scope>
    <source>
        <strain evidence="17 18">DSM 10617</strain>
    </source>
</reference>
<dbReference type="SUPFAM" id="SSF47384">
    <property type="entry name" value="Homodimeric domain of signal transducing histidine kinase"/>
    <property type="match status" value="1"/>
</dbReference>
<dbReference type="InterPro" id="IPR037006">
    <property type="entry name" value="CheA-like_homodim_sf"/>
</dbReference>
<dbReference type="InterPro" id="IPR005467">
    <property type="entry name" value="His_kinase_dom"/>
</dbReference>
<dbReference type="InterPro" id="IPR008207">
    <property type="entry name" value="Sig_transdc_His_kin_Hpt_dom"/>
</dbReference>
<evidence type="ECO:0000259" key="16">
    <source>
        <dbReference type="PROSITE" id="PS50894"/>
    </source>
</evidence>
<dbReference type="GO" id="GO:0005524">
    <property type="term" value="F:ATP binding"/>
    <property type="evidence" value="ECO:0007669"/>
    <property type="project" value="UniProtKB-KW"/>
</dbReference>
<comment type="caution">
    <text evidence="17">The sequence shown here is derived from an EMBL/GenBank/DDBJ whole genome shotgun (WGS) entry which is preliminary data.</text>
</comment>
<dbReference type="Pfam" id="PF01627">
    <property type="entry name" value="Hpt"/>
    <property type="match status" value="1"/>
</dbReference>
<dbReference type="InterPro" id="IPR051315">
    <property type="entry name" value="Bact_Chemotaxis_CheA"/>
</dbReference>
<feature type="modified residue" description="Phosphohistidine" evidence="12">
    <location>
        <position position="57"/>
    </location>
</feature>
<evidence type="ECO:0000256" key="5">
    <source>
        <dbReference type="ARBA" id="ARBA00022553"/>
    </source>
</evidence>
<dbReference type="PROSITE" id="PS50894">
    <property type="entry name" value="HPT"/>
    <property type="match status" value="1"/>
</dbReference>
<accession>A0A4Q7LEP7</accession>
<dbReference type="PRINTS" id="PR00344">
    <property type="entry name" value="BCTRLSENSOR"/>
</dbReference>
<dbReference type="InterPro" id="IPR004358">
    <property type="entry name" value="Sig_transdc_His_kin-like_C"/>
</dbReference>
<feature type="domain" description="Histidine kinase" evidence="14">
    <location>
        <begin position="396"/>
        <end position="597"/>
    </location>
</feature>
<dbReference type="InterPro" id="IPR003594">
    <property type="entry name" value="HATPase_dom"/>
</dbReference>
<evidence type="ECO:0000256" key="7">
    <source>
        <dbReference type="ARBA" id="ARBA00022741"/>
    </source>
</evidence>
<dbReference type="Gene3D" id="3.30.565.10">
    <property type="entry name" value="Histidine kinase-like ATPase, C-terminal domain"/>
    <property type="match status" value="1"/>
</dbReference>
<dbReference type="InterPro" id="IPR036890">
    <property type="entry name" value="HATPase_C_sf"/>
</dbReference>
<dbReference type="RefSeq" id="WP_130482420.1">
    <property type="nucleotide sequence ID" value="NZ_SGWV01000010.1"/>
</dbReference>
<evidence type="ECO:0000256" key="2">
    <source>
        <dbReference type="ARBA" id="ARBA00012438"/>
    </source>
</evidence>
<dbReference type="Gene3D" id="1.20.120.160">
    <property type="entry name" value="HPT domain"/>
    <property type="match status" value="1"/>
</dbReference>
<dbReference type="SMART" id="SM01231">
    <property type="entry name" value="H-kinase_dim"/>
    <property type="match status" value="1"/>
</dbReference>
<feature type="region of interest" description="Disordered" evidence="13">
    <location>
        <begin position="743"/>
        <end position="769"/>
    </location>
</feature>
<keyword evidence="4" id="KW-0145">Chemotaxis</keyword>
<evidence type="ECO:0000256" key="9">
    <source>
        <dbReference type="ARBA" id="ARBA00022840"/>
    </source>
</evidence>
<dbReference type="PROSITE" id="PS50109">
    <property type="entry name" value="HIS_KIN"/>
    <property type="match status" value="1"/>
</dbReference>
<evidence type="ECO:0000313" key="17">
    <source>
        <dbReference type="EMBL" id="RZS52936.1"/>
    </source>
</evidence>
<dbReference type="InterPro" id="IPR036097">
    <property type="entry name" value="HisK_dim/P_sf"/>
</dbReference>
<protein>
    <recommendedName>
        <fullName evidence="3">Chemotaxis protein CheA</fullName>
        <ecNumber evidence="2">2.7.13.3</ecNumber>
    </recommendedName>
</protein>
<dbReference type="FunFam" id="3.30.565.10:FF:000016">
    <property type="entry name" value="Chemotaxis protein CheA, putative"/>
    <property type="match status" value="1"/>
</dbReference>
<dbReference type="EC" id="2.7.13.3" evidence="2"/>
<comment type="catalytic activity">
    <reaction evidence="1">
        <text>ATP + protein L-histidine = ADP + protein N-phospho-L-histidine.</text>
        <dbReference type="EC" id="2.7.13.3"/>
    </reaction>
</comment>
<keyword evidence="9" id="KW-0067">ATP-binding</keyword>
<sequence>MTKKKSRDIDLGFVAEALPAFIQEATEQVEQIEQLLLALEEAPGDRDKLDALFRCAHTVKGSAGIFGLDRIVAFTHDVETLLDRLREGRAELDLQVSTLLLQCNDQIRLLITQAADEQAESADQIDHRADLSTRLKAMLAALDDGVPASAEAAAVRQDSPEAAAALPRWHLCTTFGPDTFRNGMDPLSVLSYLDTLGDVHAICCDTEAVPPLDRIDPESCHGAFQFTFDSTASRAEIEAAFAFVRDDCTLRLTAPGTPVSHFKALIDAMPERPRLGEILVAIGAVTREELDLCLGEQAAMKTASSDDTPRLGEMLQVRTGVDPQVIDAAVVKQKQLSGDAADRKAGPADEQRYIRVQADRLDAVINLLGELVTAGAGAAMLSRQTRQGSLIEAHLNMGRLIEEIRNGTLQLRMVPIGETFSRFRRVVRDTAAQLGKDVALEIQGGETELDKSMVERIVDPLMHLVRNSLDHGLENAADRIAAGKSATGTLMLSARHESGTVLITIEDDGRGIARDKVLQRAWQRGLVEPGVTPSDAEILHLIFAPGFSTAEQVTNLSGRGVGMDVVKRNIEALRGSVTVHSVAGRGTQIQIRLPLTLAIIDGFLVSAAQSRFVLPLASVVEVIEGRRASVDQAGLARLDDAGELAGDSGRRCVELRGEMLPVIDLRTLYDLEAPPAELPSIVVVKGQMGTFGIVVDALMGQHQTVIKPLGPIFRSLRGISGSSILGNGEVALILDVQALGQLAERTPPPPGARRRPGPTAVPVATAERP</sequence>
<keyword evidence="6" id="KW-0808">Transferase</keyword>
<feature type="domain" description="HPt" evidence="16">
    <location>
        <begin position="10"/>
        <end position="114"/>
    </location>
</feature>